<feature type="transmembrane region" description="Helical" evidence="6">
    <location>
        <begin position="299"/>
        <end position="322"/>
    </location>
</feature>
<dbReference type="Pfam" id="PF13520">
    <property type="entry name" value="AA_permease_2"/>
    <property type="match status" value="1"/>
</dbReference>
<evidence type="ECO:0000313" key="7">
    <source>
        <dbReference type="EMBL" id="WAH36523.1"/>
    </source>
</evidence>
<feature type="transmembrane region" description="Helical" evidence="6">
    <location>
        <begin position="114"/>
        <end position="133"/>
    </location>
</feature>
<gene>
    <name evidence="7" type="ORF">NZD86_20310</name>
</gene>
<evidence type="ECO:0000256" key="5">
    <source>
        <dbReference type="ARBA" id="ARBA00023136"/>
    </source>
</evidence>
<keyword evidence="4 6" id="KW-1133">Transmembrane helix</keyword>
<feature type="transmembrane region" description="Helical" evidence="6">
    <location>
        <begin position="351"/>
        <end position="369"/>
    </location>
</feature>
<keyword evidence="3 6" id="KW-0812">Transmembrane</keyword>
<sequence>MNMFRKKPLTDTSKTESVSQLKKSLGPFDVVALGVGAIVGTGIFVLTGVIAAKDAGPGILVSFILAGIACFFAALCYSELAAAVPVAGSAYAYSYSSFGELIAWILGWDLILEYGLACAAVASGWSGYFQGLINGFGLHLPVSLTSAYNPSKGTYFDLPAVLIMLLITFLLTRGAKESARLNAVMVVIKVAVVLLFIVVGAFYVKPANWSPFAPFGFSGIELGGATVFFAYIGFDAVSTSAEEVRNPQRNMPIGILGSLLICTILYIAVSLVLTGMVPYHLLDVKNPVSFALQFVHLNWVAGFVSLAALIGITTVLLVMSYGQTRLIYSMSRDGLLPTRLSAVSKRQVPQLACWTTGIVVSVFAGVVPLDKLAQLVNIGTLFAFAMVSIGVIVLRKTQPQLARPFKVPLMPWLPIVSTLCCGYLLFELPRTTWVSFSIWLVLGLVFYFAYGYRHSALGRSQAVEDGSLRQISG</sequence>
<keyword evidence="2" id="KW-0813">Transport</keyword>
<reference evidence="7" key="1">
    <citation type="submission" date="2022-08" db="EMBL/GenBank/DDBJ databases">
        <title>Alicyclobacillus dauci DSM2870, complete genome.</title>
        <authorList>
            <person name="Wang Q."/>
            <person name="Cai R."/>
            <person name="Wang Z."/>
        </authorList>
    </citation>
    <scope>NUCLEOTIDE SEQUENCE</scope>
    <source>
        <strain evidence="7">DSM 28700</strain>
    </source>
</reference>
<dbReference type="PIRSF" id="PIRSF006060">
    <property type="entry name" value="AA_transporter"/>
    <property type="match status" value="1"/>
</dbReference>
<keyword evidence="5 6" id="KW-0472">Membrane</keyword>
<dbReference type="RefSeq" id="WP_268043873.1">
    <property type="nucleotide sequence ID" value="NZ_CP104064.1"/>
</dbReference>
<dbReference type="PANTHER" id="PTHR43243:SF4">
    <property type="entry name" value="CATIONIC AMINO ACID TRANSPORTER 4"/>
    <property type="match status" value="1"/>
</dbReference>
<organism evidence="7 8">
    <name type="scientific">Alicyclobacillus dauci</name>
    <dbReference type="NCBI Taxonomy" id="1475485"/>
    <lineage>
        <taxon>Bacteria</taxon>
        <taxon>Bacillati</taxon>
        <taxon>Bacillota</taxon>
        <taxon>Bacilli</taxon>
        <taxon>Bacillales</taxon>
        <taxon>Alicyclobacillaceae</taxon>
        <taxon>Alicyclobacillus</taxon>
    </lineage>
</organism>
<feature type="transmembrane region" description="Helical" evidence="6">
    <location>
        <begin position="30"/>
        <end position="52"/>
    </location>
</feature>
<evidence type="ECO:0000256" key="2">
    <source>
        <dbReference type="ARBA" id="ARBA00022448"/>
    </source>
</evidence>
<evidence type="ECO:0000256" key="3">
    <source>
        <dbReference type="ARBA" id="ARBA00022692"/>
    </source>
</evidence>
<feature type="transmembrane region" description="Helical" evidence="6">
    <location>
        <begin position="59"/>
        <end position="84"/>
    </location>
</feature>
<dbReference type="EMBL" id="CP104064">
    <property type="protein sequence ID" value="WAH36523.1"/>
    <property type="molecule type" value="Genomic_DNA"/>
</dbReference>
<evidence type="ECO:0000313" key="8">
    <source>
        <dbReference type="Proteomes" id="UP001164803"/>
    </source>
</evidence>
<name>A0ABY6Z1Q5_9BACL</name>
<keyword evidence="8" id="KW-1185">Reference proteome</keyword>
<dbReference type="PANTHER" id="PTHR43243">
    <property type="entry name" value="INNER MEMBRANE TRANSPORTER YGJI-RELATED"/>
    <property type="match status" value="1"/>
</dbReference>
<evidence type="ECO:0000256" key="4">
    <source>
        <dbReference type="ARBA" id="ARBA00022989"/>
    </source>
</evidence>
<feature type="transmembrane region" description="Helical" evidence="6">
    <location>
        <begin position="375"/>
        <end position="395"/>
    </location>
</feature>
<feature type="transmembrane region" description="Helical" evidence="6">
    <location>
        <begin position="90"/>
        <end position="107"/>
    </location>
</feature>
<accession>A0ABY6Z1Q5</accession>
<comment type="subcellular location">
    <subcellularLocation>
        <location evidence="1">Membrane</location>
        <topology evidence="1">Multi-pass membrane protein</topology>
    </subcellularLocation>
</comment>
<feature type="transmembrane region" description="Helical" evidence="6">
    <location>
        <begin position="153"/>
        <end position="171"/>
    </location>
</feature>
<feature type="transmembrane region" description="Helical" evidence="6">
    <location>
        <begin position="432"/>
        <end position="450"/>
    </location>
</feature>
<dbReference type="Proteomes" id="UP001164803">
    <property type="component" value="Chromosome"/>
</dbReference>
<proteinExistence type="predicted"/>
<feature type="transmembrane region" description="Helical" evidence="6">
    <location>
        <begin position="255"/>
        <end position="279"/>
    </location>
</feature>
<feature type="transmembrane region" description="Helical" evidence="6">
    <location>
        <begin position="407"/>
        <end position="426"/>
    </location>
</feature>
<feature type="transmembrane region" description="Helical" evidence="6">
    <location>
        <begin position="183"/>
        <end position="203"/>
    </location>
</feature>
<evidence type="ECO:0000256" key="6">
    <source>
        <dbReference type="SAM" id="Phobius"/>
    </source>
</evidence>
<feature type="transmembrane region" description="Helical" evidence="6">
    <location>
        <begin position="215"/>
        <end position="234"/>
    </location>
</feature>
<dbReference type="InterPro" id="IPR002293">
    <property type="entry name" value="AA/rel_permease1"/>
</dbReference>
<dbReference type="Gene3D" id="1.20.1740.10">
    <property type="entry name" value="Amino acid/polyamine transporter I"/>
    <property type="match status" value="1"/>
</dbReference>
<evidence type="ECO:0000256" key="1">
    <source>
        <dbReference type="ARBA" id="ARBA00004141"/>
    </source>
</evidence>
<protein>
    <submittedName>
        <fullName evidence="7">Amino acid permease</fullName>
    </submittedName>
</protein>